<evidence type="ECO:0000313" key="4">
    <source>
        <dbReference type="EMBL" id="CQR59102.1"/>
    </source>
</evidence>
<evidence type="ECO:0000259" key="3">
    <source>
        <dbReference type="PROSITE" id="PS51000"/>
    </source>
</evidence>
<gene>
    <name evidence="4" type="ORF">PRIO_6755</name>
</gene>
<dbReference type="InterPro" id="IPR036388">
    <property type="entry name" value="WH-like_DNA-bd_sf"/>
</dbReference>
<dbReference type="InterPro" id="IPR001034">
    <property type="entry name" value="DeoR_HTH"/>
</dbReference>
<dbReference type="GO" id="GO:0003700">
    <property type="term" value="F:DNA-binding transcription factor activity"/>
    <property type="evidence" value="ECO:0007669"/>
    <property type="project" value="InterPro"/>
</dbReference>
<name>A0A0E4HFZ9_9BACL</name>
<reference evidence="5" key="1">
    <citation type="submission" date="2015-03" db="EMBL/GenBank/DDBJ databases">
        <authorList>
            <person name="Wibberg D."/>
        </authorList>
    </citation>
    <scope>NUCLEOTIDE SEQUENCE [LARGE SCALE GENOMIC DNA]</scope>
</reference>
<dbReference type="Pfam" id="PF25583">
    <property type="entry name" value="WCX"/>
    <property type="match status" value="1"/>
</dbReference>
<dbReference type="InterPro" id="IPR057727">
    <property type="entry name" value="WCX_dom"/>
</dbReference>
<evidence type="ECO:0000313" key="5">
    <source>
        <dbReference type="Proteomes" id="UP000033163"/>
    </source>
</evidence>
<protein>
    <submittedName>
        <fullName evidence="4">Transcriptional regulator</fullName>
    </submittedName>
</protein>
<evidence type="ECO:0000256" key="1">
    <source>
        <dbReference type="ARBA" id="ARBA00023015"/>
    </source>
</evidence>
<dbReference type="InterPro" id="IPR013196">
    <property type="entry name" value="HTH_11"/>
</dbReference>
<dbReference type="SUPFAM" id="SSF46785">
    <property type="entry name" value="Winged helix' DNA-binding domain"/>
    <property type="match status" value="1"/>
</dbReference>
<keyword evidence="2" id="KW-0804">Transcription</keyword>
<dbReference type="Proteomes" id="UP000033163">
    <property type="component" value="Chromosome I"/>
</dbReference>
<dbReference type="Pfam" id="PF08279">
    <property type="entry name" value="HTH_11"/>
    <property type="match status" value="1"/>
</dbReference>
<dbReference type="InterPro" id="IPR036390">
    <property type="entry name" value="WH_DNA-bd_sf"/>
</dbReference>
<dbReference type="PROSITE" id="PS52050">
    <property type="entry name" value="WYL"/>
    <property type="match status" value="1"/>
</dbReference>
<proteinExistence type="predicted"/>
<accession>A0A0E4HFZ9</accession>
<dbReference type="PANTHER" id="PTHR34580:SF1">
    <property type="entry name" value="PROTEIN PAFC"/>
    <property type="match status" value="1"/>
</dbReference>
<organism evidence="4 5">
    <name type="scientific">Paenibacillus riograndensis SBR5</name>
    <dbReference type="NCBI Taxonomy" id="1073571"/>
    <lineage>
        <taxon>Bacteria</taxon>
        <taxon>Bacillati</taxon>
        <taxon>Bacillota</taxon>
        <taxon>Bacilli</taxon>
        <taxon>Bacillales</taxon>
        <taxon>Paenibacillaceae</taxon>
        <taxon>Paenibacillus</taxon>
        <taxon>Paenibacillus sonchi group</taxon>
    </lineage>
</organism>
<keyword evidence="1" id="KW-0805">Transcription regulation</keyword>
<dbReference type="PATRIC" id="fig|1073571.4.peg.7220"/>
<dbReference type="PANTHER" id="PTHR34580">
    <property type="match status" value="1"/>
</dbReference>
<dbReference type="AlphaFoldDB" id="A0A0E4HFZ9"/>
<feature type="domain" description="HTH deoR-type" evidence="3">
    <location>
        <begin position="45"/>
        <end position="100"/>
    </location>
</feature>
<dbReference type="PIRSF" id="PIRSF016838">
    <property type="entry name" value="PafC"/>
    <property type="match status" value="1"/>
</dbReference>
<sequence>MKEKVITQTNMSEKVIDKVFRKYVVSKINSTQRRRRYPTSHTIMRVDRLLSMLLIISGKGAVTGKELAEHFEVSLRTIYRDIEKISEAGIPVASSSGKGGGYYIMDSYNISSLFLNRDEAHTFVAVMKNLHCYFGRNEAFNDIMLKVEHTYKRESNKDKLTLDMSHFSMEQEIKEYIGIINKAITENRLLVFDYINRDMEYLERTVEPSSIDFRHGHWYVIGFCRVRKDYRRFKLVRIKQLEQGPPFAKRELSQDRIAEVIEHSYSQRDIQVVLRFTSRIGVQLTEYFQKEKISRGADGFYLVSDTFPYEEGLLKFILSFGKECELLEPRELRAELQQYMRNILLSYND</sequence>
<dbReference type="PROSITE" id="PS51000">
    <property type="entry name" value="HTH_DEOR_2"/>
    <property type="match status" value="1"/>
</dbReference>
<dbReference type="InterPro" id="IPR026881">
    <property type="entry name" value="WYL_dom"/>
</dbReference>
<evidence type="ECO:0000256" key="2">
    <source>
        <dbReference type="ARBA" id="ARBA00023163"/>
    </source>
</evidence>
<dbReference type="Pfam" id="PF13280">
    <property type="entry name" value="WYL"/>
    <property type="match status" value="1"/>
</dbReference>
<dbReference type="Gene3D" id="1.10.10.10">
    <property type="entry name" value="Winged helix-like DNA-binding domain superfamily/Winged helix DNA-binding domain"/>
    <property type="match status" value="1"/>
</dbReference>
<dbReference type="HOGENOM" id="CLU_041141_5_1_9"/>
<dbReference type="InterPro" id="IPR028349">
    <property type="entry name" value="PafC-like"/>
</dbReference>
<dbReference type="EMBL" id="LN831776">
    <property type="protein sequence ID" value="CQR59102.1"/>
    <property type="molecule type" value="Genomic_DNA"/>
</dbReference>
<dbReference type="InterPro" id="IPR051534">
    <property type="entry name" value="CBASS_pafABC_assoc_protein"/>
</dbReference>
<dbReference type="KEGG" id="pri:PRIO_6755"/>